<sequence>MELTKIKIFLRLSFLLPCIALRVHADDEYEANEAYPVFALPFPKPPVQQYQVFYDKHDSTLANIFNNAYNVTLHDYRAAFDTPTNTPLARQLFYICQAHERCMLDKMSSDGLANFNSAGVVLGLMPTLLSTIGLSVAETSLLSSYRPLLSFLLSLGAPAVWPTRLLEYSDPTHVLCGGSSVSEGGSSRGSMLAFRISPRWAGIAHPLSAAQYLLAAGAAANVMSTSVELGRKTILSWDCTVTFGPLLWGTLACVVHVVSAVSFGFARRSTVKPRTGGNLAVASSGKKPMGRVAKLARHLRNLVGKEITLCAEQEVDEYDANARVPLLAVLGNVLAGCVGFVHLVLGVIVFSSLQFETVREVLSFVLWQYVVSSVVCRLILVFEIGGLRREKKGEW</sequence>
<feature type="transmembrane region" description="Helical" evidence="1">
    <location>
        <begin position="326"/>
        <end position="349"/>
    </location>
</feature>
<protein>
    <submittedName>
        <fullName evidence="3">Uncharacterized protein</fullName>
    </submittedName>
</protein>
<dbReference type="Proteomes" id="UP000799750">
    <property type="component" value="Unassembled WGS sequence"/>
</dbReference>
<evidence type="ECO:0000256" key="1">
    <source>
        <dbReference type="SAM" id="Phobius"/>
    </source>
</evidence>
<dbReference type="EMBL" id="MU004200">
    <property type="protein sequence ID" value="KAF2489027.1"/>
    <property type="molecule type" value="Genomic_DNA"/>
</dbReference>
<proteinExistence type="predicted"/>
<organism evidence="3 4">
    <name type="scientific">Lophium mytilinum</name>
    <dbReference type="NCBI Taxonomy" id="390894"/>
    <lineage>
        <taxon>Eukaryota</taxon>
        <taxon>Fungi</taxon>
        <taxon>Dikarya</taxon>
        <taxon>Ascomycota</taxon>
        <taxon>Pezizomycotina</taxon>
        <taxon>Dothideomycetes</taxon>
        <taxon>Pleosporomycetidae</taxon>
        <taxon>Mytilinidiales</taxon>
        <taxon>Mytilinidiaceae</taxon>
        <taxon>Lophium</taxon>
    </lineage>
</organism>
<keyword evidence="1" id="KW-0472">Membrane</keyword>
<feature type="transmembrane region" description="Helical" evidence="1">
    <location>
        <begin position="246"/>
        <end position="266"/>
    </location>
</feature>
<accession>A0A6A6QC45</accession>
<evidence type="ECO:0000256" key="2">
    <source>
        <dbReference type="SAM" id="SignalP"/>
    </source>
</evidence>
<feature type="transmembrane region" description="Helical" evidence="1">
    <location>
        <begin position="361"/>
        <end position="382"/>
    </location>
</feature>
<dbReference type="OrthoDB" id="3009728at2759"/>
<evidence type="ECO:0000313" key="4">
    <source>
        <dbReference type="Proteomes" id="UP000799750"/>
    </source>
</evidence>
<keyword evidence="1" id="KW-0812">Transmembrane</keyword>
<gene>
    <name evidence="3" type="ORF">BU16DRAFT_532053</name>
</gene>
<name>A0A6A6QC45_9PEZI</name>
<dbReference type="AlphaFoldDB" id="A0A6A6QC45"/>
<keyword evidence="1" id="KW-1133">Transmembrane helix</keyword>
<feature type="chain" id="PRO_5025455644" evidence="2">
    <location>
        <begin position="26"/>
        <end position="395"/>
    </location>
</feature>
<reference evidence="3" key="1">
    <citation type="journal article" date="2020" name="Stud. Mycol.">
        <title>101 Dothideomycetes genomes: a test case for predicting lifestyles and emergence of pathogens.</title>
        <authorList>
            <person name="Haridas S."/>
            <person name="Albert R."/>
            <person name="Binder M."/>
            <person name="Bloem J."/>
            <person name="Labutti K."/>
            <person name="Salamov A."/>
            <person name="Andreopoulos B."/>
            <person name="Baker S."/>
            <person name="Barry K."/>
            <person name="Bills G."/>
            <person name="Bluhm B."/>
            <person name="Cannon C."/>
            <person name="Castanera R."/>
            <person name="Culley D."/>
            <person name="Daum C."/>
            <person name="Ezra D."/>
            <person name="Gonzalez J."/>
            <person name="Henrissat B."/>
            <person name="Kuo A."/>
            <person name="Liang C."/>
            <person name="Lipzen A."/>
            <person name="Lutzoni F."/>
            <person name="Magnuson J."/>
            <person name="Mondo S."/>
            <person name="Nolan M."/>
            <person name="Ohm R."/>
            <person name="Pangilinan J."/>
            <person name="Park H.-J."/>
            <person name="Ramirez L."/>
            <person name="Alfaro M."/>
            <person name="Sun H."/>
            <person name="Tritt A."/>
            <person name="Yoshinaga Y."/>
            <person name="Zwiers L.-H."/>
            <person name="Turgeon B."/>
            <person name="Goodwin S."/>
            <person name="Spatafora J."/>
            <person name="Crous P."/>
            <person name="Grigoriev I."/>
        </authorList>
    </citation>
    <scope>NUCLEOTIDE SEQUENCE</scope>
    <source>
        <strain evidence="3">CBS 269.34</strain>
    </source>
</reference>
<keyword evidence="4" id="KW-1185">Reference proteome</keyword>
<feature type="signal peptide" evidence="2">
    <location>
        <begin position="1"/>
        <end position="25"/>
    </location>
</feature>
<evidence type="ECO:0000313" key="3">
    <source>
        <dbReference type="EMBL" id="KAF2489027.1"/>
    </source>
</evidence>
<keyword evidence="2" id="KW-0732">Signal</keyword>